<dbReference type="EMBL" id="LAZR01069841">
    <property type="protein sequence ID" value="KKK46920.1"/>
    <property type="molecule type" value="Genomic_DNA"/>
</dbReference>
<dbReference type="AlphaFoldDB" id="A0A0F8WFJ2"/>
<comment type="caution">
    <text evidence="2">The sequence shown here is derived from an EMBL/GenBank/DDBJ whole genome shotgun (WGS) entry which is preliminary data.</text>
</comment>
<evidence type="ECO:0000313" key="2">
    <source>
        <dbReference type="EMBL" id="KKK46920.1"/>
    </source>
</evidence>
<dbReference type="Gene3D" id="1.20.120.160">
    <property type="entry name" value="HPT domain"/>
    <property type="match status" value="1"/>
</dbReference>
<reference evidence="2" key="1">
    <citation type="journal article" date="2015" name="Nature">
        <title>Complex archaea that bridge the gap between prokaryotes and eukaryotes.</title>
        <authorList>
            <person name="Spang A."/>
            <person name="Saw J.H."/>
            <person name="Jorgensen S.L."/>
            <person name="Zaremba-Niedzwiedzka K."/>
            <person name="Martijn J."/>
            <person name="Lind A.E."/>
            <person name="van Eijk R."/>
            <person name="Schleper C."/>
            <person name="Guy L."/>
            <person name="Ettema T.J."/>
        </authorList>
    </citation>
    <scope>NUCLEOTIDE SEQUENCE</scope>
</reference>
<dbReference type="GO" id="GO:0000160">
    <property type="term" value="P:phosphorelay signal transduction system"/>
    <property type="evidence" value="ECO:0007669"/>
    <property type="project" value="InterPro"/>
</dbReference>
<organism evidence="2">
    <name type="scientific">marine sediment metagenome</name>
    <dbReference type="NCBI Taxonomy" id="412755"/>
    <lineage>
        <taxon>unclassified sequences</taxon>
        <taxon>metagenomes</taxon>
        <taxon>ecological metagenomes</taxon>
    </lineage>
</organism>
<dbReference type="InterPro" id="IPR036641">
    <property type="entry name" value="HPT_dom_sf"/>
</dbReference>
<dbReference type="Pfam" id="PF01627">
    <property type="entry name" value="Hpt"/>
    <property type="match status" value="1"/>
</dbReference>
<dbReference type="PROSITE" id="PS50894">
    <property type="entry name" value="HPT"/>
    <property type="match status" value="1"/>
</dbReference>
<feature type="non-terminal residue" evidence="2">
    <location>
        <position position="1"/>
    </location>
</feature>
<accession>A0A0F8WFJ2</accession>
<dbReference type="InterPro" id="IPR008207">
    <property type="entry name" value="Sig_transdc_His_kin_Hpt_dom"/>
</dbReference>
<gene>
    <name evidence="2" type="ORF">LCGC14_3160430</name>
</gene>
<name>A0A0F8WFJ2_9ZZZZ</name>
<dbReference type="SUPFAM" id="SSF47226">
    <property type="entry name" value="Histidine-containing phosphotransfer domain, HPT domain"/>
    <property type="match status" value="1"/>
</dbReference>
<evidence type="ECO:0000259" key="1">
    <source>
        <dbReference type="PROSITE" id="PS50894"/>
    </source>
</evidence>
<feature type="domain" description="HPt" evidence="1">
    <location>
        <begin position="31"/>
        <end position="124"/>
    </location>
</feature>
<sequence length="234" mass="25837">IKEEPPEDEGPPLSDLPGISVKSGLIKAGGNRKLYQKLLSKFHRNHSDVANGIRNALDMVGPDTATRLAHTIKGVAGNIGARNLYLAATDLEAALRQKQIGNIAGLLDAFSEALDLVLDSIVALEYKEPDAARARMSAEPVLESIDRDRVLSLLRELREFLEEDDTQAVRTLEALREALPATVSVHPKAAAYRQVIKVKLWIFIPNSWFIGRGMEKTILRVNPKVTDRNYILIA</sequence>
<proteinExistence type="predicted"/>
<protein>
    <recommendedName>
        <fullName evidence="1">HPt domain-containing protein</fullName>
    </recommendedName>
</protein>